<organism evidence="4 5">
    <name type="scientific">Acuticoccus sediminis</name>
    <dbReference type="NCBI Taxonomy" id="2184697"/>
    <lineage>
        <taxon>Bacteria</taxon>
        <taxon>Pseudomonadati</taxon>
        <taxon>Pseudomonadota</taxon>
        <taxon>Alphaproteobacteria</taxon>
        <taxon>Hyphomicrobiales</taxon>
        <taxon>Amorphaceae</taxon>
        <taxon>Acuticoccus</taxon>
    </lineage>
</organism>
<name>A0A8B2NW00_9HYPH</name>
<dbReference type="FunFam" id="3.40.50.720:FF:000084">
    <property type="entry name" value="Short-chain dehydrogenase reductase"/>
    <property type="match status" value="1"/>
</dbReference>
<keyword evidence="5" id="KW-1185">Reference proteome</keyword>
<evidence type="ECO:0000259" key="3">
    <source>
        <dbReference type="SMART" id="SM00822"/>
    </source>
</evidence>
<dbReference type="RefSeq" id="WP_111348247.1">
    <property type="nucleotide sequence ID" value="NZ_JAIWKD010000007.1"/>
</dbReference>
<dbReference type="GO" id="GO:0016614">
    <property type="term" value="F:oxidoreductase activity, acting on CH-OH group of donors"/>
    <property type="evidence" value="ECO:0007669"/>
    <property type="project" value="UniProtKB-ARBA"/>
</dbReference>
<evidence type="ECO:0000313" key="4">
    <source>
        <dbReference type="EMBL" id="RAH99886.1"/>
    </source>
</evidence>
<protein>
    <submittedName>
        <fullName evidence="4">3-ketoacyl-ACP reductase</fullName>
    </submittedName>
</protein>
<dbReference type="Gene3D" id="3.40.50.720">
    <property type="entry name" value="NAD(P)-binding Rossmann-like Domain"/>
    <property type="match status" value="1"/>
</dbReference>
<keyword evidence="2" id="KW-0560">Oxidoreductase</keyword>
<dbReference type="PROSITE" id="PS00061">
    <property type="entry name" value="ADH_SHORT"/>
    <property type="match status" value="1"/>
</dbReference>
<evidence type="ECO:0000313" key="5">
    <source>
        <dbReference type="Proteomes" id="UP000249590"/>
    </source>
</evidence>
<sequence>MRRTALITGGSSGIGAAIARRFGYDGIRVLVHYRGGEQAAAGVVSDIEAAGGEAFAVEANVADSRAAPDLFDLAEARFGSVDILVNCAGILQEAPLAEVSDEMFEMVLAVNLYGSFHTMREAARRMKQGGRIVNVSSSELSLNMPGYSSYNATKGAVEAITRVLAKELGPKGITVNAVAVAPGSAECDSHVDRRGGILWRGSNDRAYRHCYPADDIVGLVKFLASEKAGWIHGQILRAHEAVT</sequence>
<dbReference type="PANTHER" id="PTHR48107">
    <property type="entry name" value="NADPH-DEPENDENT ALDEHYDE REDUCTASE-LIKE PROTEIN, CHLOROPLASTIC-RELATED"/>
    <property type="match status" value="1"/>
</dbReference>
<evidence type="ECO:0000256" key="2">
    <source>
        <dbReference type="ARBA" id="ARBA00023002"/>
    </source>
</evidence>
<dbReference type="EMBL" id="QHHQ01000004">
    <property type="protein sequence ID" value="RAH99886.1"/>
    <property type="molecule type" value="Genomic_DNA"/>
</dbReference>
<dbReference type="InterPro" id="IPR057326">
    <property type="entry name" value="KR_dom"/>
</dbReference>
<proteinExistence type="inferred from homology"/>
<reference evidence="4 5" key="1">
    <citation type="submission" date="2018-05" db="EMBL/GenBank/DDBJ databases">
        <title>Acuticoccus sediminis sp. nov., isolated from deep-sea sediment of Indian Ocean.</title>
        <authorList>
            <person name="Liu X."/>
            <person name="Lai Q."/>
            <person name="Du Y."/>
            <person name="Sun F."/>
            <person name="Zhang X."/>
            <person name="Wang S."/>
            <person name="Shao Z."/>
        </authorList>
    </citation>
    <scope>NUCLEOTIDE SEQUENCE [LARGE SCALE GENOMIC DNA]</scope>
    <source>
        <strain evidence="4 5">PTG4-2</strain>
    </source>
</reference>
<gene>
    <name evidence="4" type="ORF">DLJ53_19275</name>
</gene>
<dbReference type="PRINTS" id="PR00080">
    <property type="entry name" value="SDRFAMILY"/>
</dbReference>
<comment type="caution">
    <text evidence="4">The sequence shown here is derived from an EMBL/GenBank/DDBJ whole genome shotgun (WGS) entry which is preliminary data.</text>
</comment>
<feature type="domain" description="Ketoreductase" evidence="3">
    <location>
        <begin position="3"/>
        <end position="181"/>
    </location>
</feature>
<dbReference type="OrthoDB" id="9792355at2"/>
<dbReference type="InterPro" id="IPR002347">
    <property type="entry name" value="SDR_fam"/>
</dbReference>
<accession>A0A8B2NW00</accession>
<dbReference type="SMART" id="SM00822">
    <property type="entry name" value="PKS_KR"/>
    <property type="match status" value="1"/>
</dbReference>
<dbReference type="InterPro" id="IPR036291">
    <property type="entry name" value="NAD(P)-bd_dom_sf"/>
</dbReference>
<dbReference type="Proteomes" id="UP000249590">
    <property type="component" value="Unassembled WGS sequence"/>
</dbReference>
<dbReference type="Pfam" id="PF13561">
    <property type="entry name" value="adh_short_C2"/>
    <property type="match status" value="1"/>
</dbReference>
<dbReference type="PRINTS" id="PR00081">
    <property type="entry name" value="GDHRDH"/>
</dbReference>
<dbReference type="AlphaFoldDB" id="A0A8B2NW00"/>
<dbReference type="SUPFAM" id="SSF51735">
    <property type="entry name" value="NAD(P)-binding Rossmann-fold domains"/>
    <property type="match status" value="1"/>
</dbReference>
<dbReference type="PANTHER" id="PTHR48107:SF7">
    <property type="entry name" value="RE15974P"/>
    <property type="match status" value="1"/>
</dbReference>
<dbReference type="InterPro" id="IPR020904">
    <property type="entry name" value="Sc_DH/Rdtase_CS"/>
</dbReference>
<comment type="similarity">
    <text evidence="1">Belongs to the short-chain dehydrogenases/reductases (SDR) family.</text>
</comment>
<evidence type="ECO:0000256" key="1">
    <source>
        <dbReference type="ARBA" id="ARBA00006484"/>
    </source>
</evidence>